<name>A0ABS3Y714_9ACTN</name>
<gene>
    <name evidence="1" type="ORF">JW613_34860</name>
</gene>
<protein>
    <submittedName>
        <fullName evidence="1">Uncharacterized protein</fullName>
    </submittedName>
</protein>
<proteinExistence type="predicted"/>
<evidence type="ECO:0000313" key="2">
    <source>
        <dbReference type="Proteomes" id="UP000721954"/>
    </source>
</evidence>
<keyword evidence="2" id="KW-1185">Reference proteome</keyword>
<dbReference type="EMBL" id="JAFFZM010000042">
    <property type="protein sequence ID" value="MBO8203426.1"/>
    <property type="molecule type" value="Genomic_DNA"/>
</dbReference>
<organism evidence="1 2">
    <name type="scientific">Streptomyces smyrnaeus</name>
    <dbReference type="NCBI Taxonomy" id="1387713"/>
    <lineage>
        <taxon>Bacteria</taxon>
        <taxon>Bacillati</taxon>
        <taxon>Actinomycetota</taxon>
        <taxon>Actinomycetes</taxon>
        <taxon>Kitasatosporales</taxon>
        <taxon>Streptomycetaceae</taxon>
        <taxon>Streptomyces</taxon>
    </lineage>
</organism>
<sequence length="86" mass="9647">MQTYATRYKAGVWKLYDDTCHAAPTYKELCGRSSMSSWMNSASMAGFSSGFSSKQRLLDKDEYWVAFPEFAHCGTADKLTCTVPKP</sequence>
<comment type="caution">
    <text evidence="1">The sequence shown here is derived from an EMBL/GenBank/DDBJ whole genome shotgun (WGS) entry which is preliminary data.</text>
</comment>
<accession>A0ABS3Y714</accession>
<evidence type="ECO:0000313" key="1">
    <source>
        <dbReference type="EMBL" id="MBO8203426.1"/>
    </source>
</evidence>
<dbReference type="Proteomes" id="UP000721954">
    <property type="component" value="Unassembled WGS sequence"/>
</dbReference>
<reference evidence="1 2" key="1">
    <citation type="submission" date="2021-02" db="EMBL/GenBank/DDBJ databases">
        <title>Streptomyces spirodelae sp. nov., isolated from duckweed.</title>
        <authorList>
            <person name="Saimee Y."/>
            <person name="Duangmal K."/>
        </authorList>
    </citation>
    <scope>NUCLEOTIDE SEQUENCE [LARGE SCALE GENOMIC DNA]</scope>
    <source>
        <strain evidence="1 2">DSM 42105</strain>
    </source>
</reference>